<proteinExistence type="predicted"/>
<sequence>MEKETLHIAAAGMGVNTIAYLIKCDKKGIIFDAILFADPGKENPKTYEYIPILNKWLIDHNQPEVTIVRQVNKYGDFVGLYQDCINNKALPSIVYGFKTCSLKFKKSPQDKYLNNWEPTKFAWDNGIPVFKYKGFDADEGHRTKKEYPDVKYTDVHPLVDLNMGRFECIQTIIDAGLPLPPKSSCTFCPSMKPWEIIELYENNIKEFHDAITMERNAAENITTVKGLGRDFSWWDLIKAYRYLQMIKTRKSMGIIIPEKIKKLMLKVNRSRPIDYEKLAKERNVKDAVCDLFSQNINIPCECMD</sequence>
<comment type="caution">
    <text evidence="1">The sequence shown here is derived from an EMBL/GenBank/DDBJ whole genome shotgun (WGS) entry which is preliminary data.</text>
</comment>
<dbReference type="InterPro" id="IPR014729">
    <property type="entry name" value="Rossmann-like_a/b/a_fold"/>
</dbReference>
<reference evidence="1" key="1">
    <citation type="submission" date="2022-12" db="EMBL/GenBank/DDBJ databases">
        <title>Genome sequence of HCMS5-2.</title>
        <authorList>
            <person name="Woo H."/>
        </authorList>
    </citation>
    <scope>NUCLEOTIDE SEQUENCE</scope>
    <source>
        <strain evidence="1">HCMS5-2</strain>
    </source>
</reference>
<organism evidence="1 2">
    <name type="scientific">Pedobacter punctiformis</name>
    <dbReference type="NCBI Taxonomy" id="3004097"/>
    <lineage>
        <taxon>Bacteria</taxon>
        <taxon>Pseudomonadati</taxon>
        <taxon>Bacteroidota</taxon>
        <taxon>Sphingobacteriia</taxon>
        <taxon>Sphingobacteriales</taxon>
        <taxon>Sphingobacteriaceae</taxon>
        <taxon>Pedobacter</taxon>
    </lineage>
</organism>
<accession>A0ABT4LAR7</accession>
<dbReference type="RefSeq" id="WP_269428014.1">
    <property type="nucleotide sequence ID" value="NZ_JAPWGM010000004.1"/>
</dbReference>
<dbReference type="Proteomes" id="UP001144347">
    <property type="component" value="Unassembled WGS sequence"/>
</dbReference>
<keyword evidence="2" id="KW-1185">Reference proteome</keyword>
<dbReference type="Gene3D" id="3.40.50.620">
    <property type="entry name" value="HUPs"/>
    <property type="match status" value="1"/>
</dbReference>
<gene>
    <name evidence="1" type="ORF">O0955_13190</name>
</gene>
<dbReference type="EMBL" id="JAPWGM010000004">
    <property type="protein sequence ID" value="MCZ4244961.1"/>
    <property type="molecule type" value="Genomic_DNA"/>
</dbReference>
<evidence type="ECO:0000313" key="1">
    <source>
        <dbReference type="EMBL" id="MCZ4244961.1"/>
    </source>
</evidence>
<evidence type="ECO:0000313" key="2">
    <source>
        <dbReference type="Proteomes" id="UP001144347"/>
    </source>
</evidence>
<name>A0ABT4LAR7_9SPHI</name>
<protein>
    <submittedName>
        <fullName evidence="1">Phosphoadenosine phosphosulfate reductase</fullName>
    </submittedName>
</protein>